<evidence type="ECO:0000313" key="2">
    <source>
        <dbReference type="Proteomes" id="UP000298595"/>
    </source>
</evidence>
<protein>
    <submittedName>
        <fullName evidence="1">Uncharacterized protein</fullName>
    </submittedName>
</protein>
<reference evidence="1 2" key="1">
    <citation type="submission" date="2018-09" db="EMBL/GenBank/DDBJ databases">
        <title>Whole genome based analysis of evolution and adaptive divergence in Indian and Brazilian strains of Azospirillum brasilense.</title>
        <authorList>
            <person name="Singh C."/>
            <person name="Tripathi A.K."/>
        </authorList>
    </citation>
    <scope>NUCLEOTIDE SEQUENCE [LARGE SCALE GENOMIC DNA]</scope>
    <source>
        <strain evidence="1 2">MTCC4035</strain>
        <plasmid evidence="1 2">p4</plasmid>
    </source>
</reference>
<dbReference type="AlphaFoldDB" id="A0A4D8PUL3"/>
<dbReference type="Proteomes" id="UP000298595">
    <property type="component" value="Plasmid p4"/>
</dbReference>
<proteinExistence type="predicted"/>
<evidence type="ECO:0000313" key="1">
    <source>
        <dbReference type="EMBL" id="QCN99568.1"/>
    </source>
</evidence>
<accession>A0A4D8PUL3</accession>
<keyword evidence="1" id="KW-0614">Plasmid</keyword>
<sequence>MELLQSLLKAYKIMGESNRDAFTTRRKSVEVANIDAIASQVATMERWTSVMESIRDLSVAGLVIGATFITGPAAAAAITTASGLSGWGQHLKGGKKEDIILAALGTAISGAGGRLAGVGAKMIATSLASAMTGALTYRETIRVSEQSGVQVNHGMVLLQVSAGAVLSAGAGMAGLAPGKTAGEKVFIFTISTGLDTASDAMTGLAQGKTYQEIARTATIGVASKALPEIMSMESVEKMLKRGVHKVGVRKDVSAAGRVVPLGSGHGPSAAAAGKNAHDAVVKGLGKVAETTFKGGVDWATAAGSQRSQTGANLPLIGSQDVYEALIAQAIRRVR</sequence>
<dbReference type="EMBL" id="CP032325">
    <property type="protein sequence ID" value="QCN99568.1"/>
    <property type="molecule type" value="Genomic_DNA"/>
</dbReference>
<geneLocation type="plasmid" evidence="1 2">
    <name>p4</name>
</geneLocation>
<gene>
    <name evidence="1" type="ORF">D3093_30340</name>
</gene>
<dbReference type="KEGG" id="aare:D3093_30340"/>
<name>A0A4D8PUL3_9PROT</name>
<organism evidence="1 2">
    <name type="scientific">Azospirillum argentinense</name>
    <dbReference type="NCBI Taxonomy" id="2970906"/>
    <lineage>
        <taxon>Bacteria</taxon>
        <taxon>Pseudomonadati</taxon>
        <taxon>Pseudomonadota</taxon>
        <taxon>Alphaproteobacteria</taxon>
        <taxon>Rhodospirillales</taxon>
        <taxon>Azospirillaceae</taxon>
        <taxon>Azospirillum</taxon>
    </lineage>
</organism>